<proteinExistence type="predicted"/>
<evidence type="ECO:0000313" key="3">
    <source>
        <dbReference type="Proteomes" id="UP000467841"/>
    </source>
</evidence>
<feature type="region of interest" description="Disordered" evidence="1">
    <location>
        <begin position="1"/>
        <end position="41"/>
    </location>
</feature>
<keyword evidence="3" id="KW-1185">Reference proteome</keyword>
<gene>
    <name evidence="2" type="ORF">MERR_LOCUS15904</name>
</gene>
<feature type="compositionally biased region" description="Polar residues" evidence="1">
    <location>
        <begin position="86"/>
        <end position="101"/>
    </location>
</feature>
<comment type="caution">
    <text evidence="2">The sequence shown here is derived from an EMBL/GenBank/DDBJ whole genome shotgun (WGS) entry which is preliminary data.</text>
</comment>
<dbReference type="EMBL" id="CACVBM020001072">
    <property type="protein sequence ID" value="CAA7028669.1"/>
    <property type="molecule type" value="Genomic_DNA"/>
</dbReference>
<reference evidence="2" key="1">
    <citation type="submission" date="2020-01" db="EMBL/GenBank/DDBJ databases">
        <authorList>
            <person name="Mishra B."/>
        </authorList>
    </citation>
    <scope>NUCLEOTIDE SEQUENCE [LARGE SCALE GENOMIC DNA]</scope>
</reference>
<dbReference type="Proteomes" id="UP000467841">
    <property type="component" value="Unassembled WGS sequence"/>
</dbReference>
<feature type="region of interest" description="Disordered" evidence="1">
    <location>
        <begin position="59"/>
        <end position="109"/>
    </location>
</feature>
<sequence length="134" mass="15331">MKYNSRPTIDARRTLHPSRTVQGRAHIPTGEASARDRPIPVPRLCASHDNLVRTGKHHSAFNPLTYHDPCTTHDRTVRQGRHHSASGPNIQPNLSTRPNPTNEREISQPRSYRWSITTRLPAEHPDRTIWSTRI</sequence>
<accession>A0A6D2IM37</accession>
<name>A0A6D2IM37_9BRAS</name>
<organism evidence="2 3">
    <name type="scientific">Microthlaspi erraticum</name>
    <dbReference type="NCBI Taxonomy" id="1685480"/>
    <lineage>
        <taxon>Eukaryota</taxon>
        <taxon>Viridiplantae</taxon>
        <taxon>Streptophyta</taxon>
        <taxon>Embryophyta</taxon>
        <taxon>Tracheophyta</taxon>
        <taxon>Spermatophyta</taxon>
        <taxon>Magnoliopsida</taxon>
        <taxon>eudicotyledons</taxon>
        <taxon>Gunneridae</taxon>
        <taxon>Pentapetalae</taxon>
        <taxon>rosids</taxon>
        <taxon>malvids</taxon>
        <taxon>Brassicales</taxon>
        <taxon>Brassicaceae</taxon>
        <taxon>Coluteocarpeae</taxon>
        <taxon>Microthlaspi</taxon>
    </lineage>
</organism>
<protein>
    <submittedName>
        <fullName evidence="2">Uncharacterized protein</fullName>
    </submittedName>
</protein>
<dbReference type="AlphaFoldDB" id="A0A6D2IM37"/>
<evidence type="ECO:0000313" key="2">
    <source>
        <dbReference type="EMBL" id="CAA7028669.1"/>
    </source>
</evidence>
<evidence type="ECO:0000256" key="1">
    <source>
        <dbReference type="SAM" id="MobiDB-lite"/>
    </source>
</evidence>